<dbReference type="SUPFAM" id="SSF160719">
    <property type="entry name" value="gpW/gp25-like"/>
    <property type="match status" value="1"/>
</dbReference>
<protein>
    <submittedName>
        <fullName evidence="1">Phage protein</fullName>
    </submittedName>
</protein>
<dbReference type="RefSeq" id="WP_102364934.1">
    <property type="nucleotide sequence ID" value="NZ_CP020991.1"/>
</dbReference>
<organism evidence="1 2">
    <name type="scientific">Monoglobus pectinilyticus</name>
    <dbReference type="NCBI Taxonomy" id="1981510"/>
    <lineage>
        <taxon>Bacteria</taxon>
        <taxon>Bacillati</taxon>
        <taxon>Bacillota</taxon>
        <taxon>Clostridia</taxon>
        <taxon>Monoglobales</taxon>
        <taxon>Monoglobaceae</taxon>
        <taxon>Monoglobus</taxon>
    </lineage>
</organism>
<evidence type="ECO:0000313" key="2">
    <source>
        <dbReference type="Proteomes" id="UP000235589"/>
    </source>
</evidence>
<dbReference type="Proteomes" id="UP000235589">
    <property type="component" value="Chromosome"/>
</dbReference>
<dbReference type="GeneID" id="98061888"/>
<dbReference type="InterPro" id="IPR020288">
    <property type="entry name" value="Sheath_initiator"/>
</dbReference>
<keyword evidence="2" id="KW-1185">Reference proteome</keyword>
<dbReference type="AlphaFoldDB" id="A0A2K9P038"/>
<dbReference type="KEGG" id="mpec:B9O19_00464"/>
<reference evidence="1 2" key="1">
    <citation type="submission" date="2017-04" db="EMBL/GenBank/DDBJ databases">
        <title>Monoglobus pectinilyticus 14 draft genome.</title>
        <authorList>
            <person name="Kim C."/>
            <person name="Rosendale D.I."/>
            <person name="Kelly W.J."/>
            <person name="Tannock G.W."/>
            <person name="Patchett M.L."/>
            <person name="Jordens J.Z."/>
        </authorList>
    </citation>
    <scope>NUCLEOTIDE SEQUENCE [LARGE SCALE GENOMIC DNA]</scope>
    <source>
        <strain evidence="1 2">14</strain>
    </source>
</reference>
<proteinExistence type="predicted"/>
<name>A0A2K9P038_9FIRM</name>
<dbReference type="EMBL" id="CP020991">
    <property type="protein sequence ID" value="AUO18647.1"/>
    <property type="molecule type" value="Genomic_DNA"/>
</dbReference>
<sequence length="137" mass="15840">MLPVISIPREKIVDTKVVIYPSMTYGIDLKNKCIIGTIDGVEALKQSIYLILATQRYRYPIYNWDYGTDIDPLYGMRKDFVIPELQNRIHEALLQDDRITDVNTFKINHIGSGKYEVSFLVQSKITDTLEINEVIEI</sequence>
<evidence type="ECO:0000313" key="1">
    <source>
        <dbReference type="EMBL" id="AUO18647.1"/>
    </source>
</evidence>
<dbReference type="OrthoDB" id="89089at2"/>
<accession>A0A2K9P038</accession>
<dbReference type="Pfam" id="PF10934">
    <property type="entry name" value="Sheath_initiator"/>
    <property type="match status" value="1"/>
</dbReference>
<dbReference type="Gene3D" id="3.10.450.40">
    <property type="match status" value="1"/>
</dbReference>
<gene>
    <name evidence="1" type="ORF">B9O19_00464</name>
</gene>